<evidence type="ECO:0000313" key="4">
    <source>
        <dbReference type="Proteomes" id="UP001230426"/>
    </source>
</evidence>
<dbReference type="PANTHER" id="PTHR30204:SF98">
    <property type="entry name" value="HTH-TYPE TRANSCRIPTIONAL REGULATOR ADHR"/>
    <property type="match status" value="1"/>
</dbReference>
<dbReference type="SUPFAM" id="SSF46955">
    <property type="entry name" value="Putative DNA-binding domain"/>
    <property type="match status" value="1"/>
</dbReference>
<dbReference type="GO" id="GO:0003677">
    <property type="term" value="F:DNA binding"/>
    <property type="evidence" value="ECO:0007669"/>
    <property type="project" value="UniProtKB-KW"/>
</dbReference>
<dbReference type="PROSITE" id="PS50937">
    <property type="entry name" value="HTH_MERR_2"/>
    <property type="match status" value="1"/>
</dbReference>
<dbReference type="EMBL" id="JAUSRB010000002">
    <property type="protein sequence ID" value="MDP9869924.1"/>
    <property type="molecule type" value="Genomic_DNA"/>
</dbReference>
<dbReference type="PANTHER" id="PTHR30204">
    <property type="entry name" value="REDOX-CYCLING DRUG-SENSING TRANSCRIPTIONAL ACTIVATOR SOXR"/>
    <property type="match status" value="1"/>
</dbReference>
<evidence type="ECO:0000313" key="3">
    <source>
        <dbReference type="EMBL" id="MDP9869924.1"/>
    </source>
</evidence>
<dbReference type="SMART" id="SM00422">
    <property type="entry name" value="HTH_MERR"/>
    <property type="match status" value="1"/>
</dbReference>
<dbReference type="InterPro" id="IPR000551">
    <property type="entry name" value="MerR-type_HTH_dom"/>
</dbReference>
<dbReference type="Pfam" id="PF13411">
    <property type="entry name" value="MerR_1"/>
    <property type="match status" value="1"/>
</dbReference>
<dbReference type="PRINTS" id="PR00040">
    <property type="entry name" value="HTHMERR"/>
</dbReference>
<comment type="caution">
    <text evidence="3">The sequence shown here is derived from an EMBL/GenBank/DDBJ whole genome shotgun (WGS) entry which is preliminary data.</text>
</comment>
<dbReference type="Proteomes" id="UP001230426">
    <property type="component" value="Unassembled WGS sequence"/>
</dbReference>
<dbReference type="RefSeq" id="WP_306874441.1">
    <property type="nucleotide sequence ID" value="NZ_JAUSRB010000002.1"/>
</dbReference>
<reference evidence="3 4" key="1">
    <citation type="submission" date="2023-07" db="EMBL/GenBank/DDBJ databases">
        <title>Sequencing the genomes of 1000 actinobacteria strains.</title>
        <authorList>
            <person name="Klenk H.-P."/>
        </authorList>
    </citation>
    <scope>NUCLEOTIDE SEQUENCE [LARGE SCALE GENOMIC DNA]</scope>
    <source>
        <strain evidence="3 4">DSM 44109</strain>
    </source>
</reference>
<gene>
    <name evidence="3" type="ORF">J2S55_009190</name>
</gene>
<organism evidence="3 4">
    <name type="scientific">Streptosporangium brasiliense</name>
    <dbReference type="NCBI Taxonomy" id="47480"/>
    <lineage>
        <taxon>Bacteria</taxon>
        <taxon>Bacillati</taxon>
        <taxon>Actinomycetota</taxon>
        <taxon>Actinomycetes</taxon>
        <taxon>Streptosporangiales</taxon>
        <taxon>Streptosporangiaceae</taxon>
        <taxon>Streptosporangium</taxon>
    </lineage>
</organism>
<name>A0ABT9RKV6_9ACTN</name>
<evidence type="ECO:0000256" key="1">
    <source>
        <dbReference type="ARBA" id="ARBA00023125"/>
    </source>
</evidence>
<proteinExistence type="predicted"/>
<dbReference type="InterPro" id="IPR047057">
    <property type="entry name" value="MerR_fam"/>
</dbReference>
<evidence type="ECO:0000259" key="2">
    <source>
        <dbReference type="PROSITE" id="PS50937"/>
    </source>
</evidence>
<keyword evidence="1 3" id="KW-0238">DNA-binding</keyword>
<dbReference type="Gene3D" id="1.10.1660.10">
    <property type="match status" value="1"/>
</dbReference>
<protein>
    <submittedName>
        <fullName evidence="3">DNA-binding transcriptional MerR regulator</fullName>
    </submittedName>
</protein>
<accession>A0ABT9RKV6</accession>
<dbReference type="InterPro" id="IPR009061">
    <property type="entry name" value="DNA-bd_dom_put_sf"/>
</dbReference>
<sequence length="212" mass="23077">MRIGELSRRSGVPIPTIKFYMREGLVSQGERTGPNQAQYDEDHLRRIKLVRALVEAGGLSIAAAREVLVLMDSQVTDLGVLGKAQYALTPRKEEPAEPDEAGRWAAGRVEELIDGRGWAVKPTNPARRTLADALAALHRLGQEDFAPILREYAEVAERLAAVEVEAILRRPDPAAMAEAVVVWTAVGDTVLGSLRRLAQEAESARRLGPAEG</sequence>
<feature type="domain" description="HTH merR-type" evidence="2">
    <location>
        <begin position="1"/>
        <end position="70"/>
    </location>
</feature>
<keyword evidence="4" id="KW-1185">Reference proteome</keyword>